<dbReference type="AlphaFoldDB" id="A0A1F5SX39"/>
<proteinExistence type="predicted"/>
<dbReference type="Proteomes" id="UP000176915">
    <property type="component" value="Unassembled WGS sequence"/>
</dbReference>
<organism evidence="1 2">
    <name type="scientific">Candidatus Falkowbacteria bacterium RIFCSPLOWO2_12_FULL_45_13</name>
    <dbReference type="NCBI Taxonomy" id="1797991"/>
    <lineage>
        <taxon>Bacteria</taxon>
        <taxon>Candidatus Falkowiibacteriota</taxon>
    </lineage>
</organism>
<protein>
    <submittedName>
        <fullName evidence="1">Uncharacterized protein</fullName>
    </submittedName>
</protein>
<sequence length="131" mass="14624">MAVADRVPDGTPINAVLKNITGLTGVSTGRTPFALITTKTGPWSMKWWKKPTMKIGQEFDGVVLRFTIAAPPALWVANKWSLQETTDLQVWRNVAPTLVVPEGGDNWFLIRNYRVLAGPPSHKFFRLQASY</sequence>
<name>A0A1F5SX39_9BACT</name>
<evidence type="ECO:0000313" key="2">
    <source>
        <dbReference type="Proteomes" id="UP000176915"/>
    </source>
</evidence>
<accession>A0A1F5SX39</accession>
<dbReference type="EMBL" id="MFFY01000021">
    <property type="protein sequence ID" value="OGF31274.1"/>
    <property type="molecule type" value="Genomic_DNA"/>
</dbReference>
<evidence type="ECO:0000313" key="1">
    <source>
        <dbReference type="EMBL" id="OGF31274.1"/>
    </source>
</evidence>
<reference evidence="1 2" key="1">
    <citation type="journal article" date="2016" name="Nat. Commun.">
        <title>Thousands of microbial genomes shed light on interconnected biogeochemical processes in an aquifer system.</title>
        <authorList>
            <person name="Anantharaman K."/>
            <person name="Brown C.T."/>
            <person name="Hug L.A."/>
            <person name="Sharon I."/>
            <person name="Castelle C.J."/>
            <person name="Probst A.J."/>
            <person name="Thomas B.C."/>
            <person name="Singh A."/>
            <person name="Wilkins M.J."/>
            <person name="Karaoz U."/>
            <person name="Brodie E.L."/>
            <person name="Williams K.H."/>
            <person name="Hubbard S.S."/>
            <person name="Banfield J.F."/>
        </authorList>
    </citation>
    <scope>NUCLEOTIDE SEQUENCE [LARGE SCALE GENOMIC DNA]</scope>
</reference>
<gene>
    <name evidence="1" type="ORF">A3H09_01655</name>
</gene>
<comment type="caution">
    <text evidence="1">The sequence shown here is derived from an EMBL/GenBank/DDBJ whole genome shotgun (WGS) entry which is preliminary data.</text>
</comment>